<accession>A0AA37H0B4</accession>
<name>A0AA37H0B4_9PEZI</name>
<protein>
    <submittedName>
        <fullName evidence="2">Uncharacterized protein</fullName>
    </submittedName>
</protein>
<feature type="region of interest" description="Disordered" evidence="1">
    <location>
        <begin position="96"/>
        <end position="131"/>
    </location>
</feature>
<proteinExistence type="predicted"/>
<evidence type="ECO:0000313" key="2">
    <source>
        <dbReference type="EMBL" id="GJC89955.1"/>
    </source>
</evidence>
<organism evidence="2 3">
    <name type="scientific">Colletotrichum liriopes</name>
    <dbReference type="NCBI Taxonomy" id="708192"/>
    <lineage>
        <taxon>Eukaryota</taxon>
        <taxon>Fungi</taxon>
        <taxon>Dikarya</taxon>
        <taxon>Ascomycota</taxon>
        <taxon>Pezizomycotina</taxon>
        <taxon>Sordariomycetes</taxon>
        <taxon>Hypocreomycetidae</taxon>
        <taxon>Glomerellales</taxon>
        <taxon>Glomerellaceae</taxon>
        <taxon>Colletotrichum</taxon>
        <taxon>Colletotrichum spaethianum species complex</taxon>
    </lineage>
</organism>
<keyword evidence="3" id="KW-1185">Reference proteome</keyword>
<dbReference type="EMBL" id="BPPX01000047">
    <property type="protein sequence ID" value="GJC89955.1"/>
    <property type="molecule type" value="Genomic_DNA"/>
</dbReference>
<evidence type="ECO:0000256" key="1">
    <source>
        <dbReference type="SAM" id="MobiDB-lite"/>
    </source>
</evidence>
<reference evidence="2 3" key="1">
    <citation type="submission" date="2021-07" db="EMBL/GenBank/DDBJ databases">
        <title>Genome data of Colletotrichum spaethianum.</title>
        <authorList>
            <person name="Utami Y.D."/>
            <person name="Hiruma K."/>
        </authorList>
    </citation>
    <scope>NUCLEOTIDE SEQUENCE [LARGE SCALE GENOMIC DNA]</scope>
    <source>
        <strain evidence="2 3">MAFF 242679</strain>
    </source>
</reference>
<dbReference type="Proteomes" id="UP001055172">
    <property type="component" value="Unassembled WGS sequence"/>
</dbReference>
<gene>
    <name evidence="2" type="ORF">ColLi_12793</name>
</gene>
<comment type="caution">
    <text evidence="2">The sequence shown here is derived from an EMBL/GenBank/DDBJ whole genome shotgun (WGS) entry which is preliminary data.</text>
</comment>
<evidence type="ECO:0000313" key="3">
    <source>
        <dbReference type="Proteomes" id="UP001055172"/>
    </source>
</evidence>
<dbReference type="AlphaFoldDB" id="A0AA37H0B4"/>
<feature type="region of interest" description="Disordered" evidence="1">
    <location>
        <begin position="1"/>
        <end position="39"/>
    </location>
</feature>
<sequence>MCVEKSRPRGTHGESSNLFPTPVPPFHRSEPLGPSSPPFIAECDVKATNAEAFSWPPNQRHQAGQDFLFLDDSVTRNALPGAGEARALGDIIRALSPPQMRPRPYAANTKRPRFMTGTPRSRKTSSTADLQ</sequence>